<proteinExistence type="predicted"/>
<reference evidence="1 2" key="1">
    <citation type="journal article" date="1991" name="Int. J. Syst. Bacteriol.">
        <title>Description of the erythromycin-producing bacterium Arthrobacter sp. strain NRRL B-3381 as Aeromicrobium erythreum gen. nov., sp. nov.</title>
        <authorList>
            <person name="Miller E.S."/>
            <person name="Woese C.R."/>
            <person name="Brenner S."/>
        </authorList>
    </citation>
    <scope>NUCLEOTIDE SEQUENCE [LARGE SCALE GENOMIC DNA]</scope>
    <source>
        <strain evidence="1 2">AR18</strain>
    </source>
</reference>
<name>A0A0U3KK87_9ACTN</name>
<accession>A0A0U3KK87</accession>
<dbReference type="KEGG" id="aer:AERYTH_11235"/>
<dbReference type="Proteomes" id="UP000067689">
    <property type="component" value="Chromosome"/>
</dbReference>
<dbReference type="OrthoDB" id="572274at2"/>
<keyword evidence="2" id="KW-1185">Reference proteome</keyword>
<dbReference type="Pfam" id="PF04525">
    <property type="entry name" value="LOR"/>
    <property type="match status" value="1"/>
</dbReference>
<organism evidence="1 2">
    <name type="scientific">Aeromicrobium erythreum</name>
    <dbReference type="NCBI Taxonomy" id="2041"/>
    <lineage>
        <taxon>Bacteria</taxon>
        <taxon>Bacillati</taxon>
        <taxon>Actinomycetota</taxon>
        <taxon>Actinomycetes</taxon>
        <taxon>Propionibacteriales</taxon>
        <taxon>Nocardioidaceae</taxon>
        <taxon>Aeromicrobium</taxon>
    </lineage>
</organism>
<protein>
    <submittedName>
        <fullName evidence="1">Uncharacterized protein</fullName>
    </submittedName>
</protein>
<dbReference type="InterPro" id="IPR007612">
    <property type="entry name" value="LOR"/>
</dbReference>
<dbReference type="EMBL" id="CP011502">
    <property type="protein sequence ID" value="ALX05235.1"/>
    <property type="molecule type" value="Genomic_DNA"/>
</dbReference>
<dbReference type="PATRIC" id="fig|2041.4.peg.2348"/>
<dbReference type="AlphaFoldDB" id="A0A0U3KK87"/>
<gene>
    <name evidence="1" type="ORF">AERYTH_11235</name>
</gene>
<evidence type="ECO:0000313" key="2">
    <source>
        <dbReference type="Proteomes" id="UP000067689"/>
    </source>
</evidence>
<sequence>MTTNRYEVVGPDGALLAVAQQKRLALKEKVTFYTDESRRQEAFTFGARNVMELRGAYDVVASDGTPLGTFRKQFGASLMRTTFTLEGDGFVGTGQERSQLVAVLRRFTDLPFLKMHFDVVDDATGQPLLSVERATSVRDRYEVSVPDPRVDVRLAAAFAVGMDALLGR</sequence>
<dbReference type="STRING" id="2041.AERYTH_11235"/>
<evidence type="ECO:0000313" key="1">
    <source>
        <dbReference type="EMBL" id="ALX05235.1"/>
    </source>
</evidence>